<evidence type="ECO:0000256" key="4">
    <source>
        <dbReference type="ARBA" id="ARBA00022692"/>
    </source>
</evidence>
<keyword evidence="9" id="KW-1185">Reference proteome</keyword>
<sequence length="88" mass="9228">MGIISWLLFGLIAGVIAKALHPGKDPGGWIVTIIIGILGSFVGGWIGSAVLGWGDVSGWNFKSFALAIVGAVILLWIYGMIKRKSSST</sequence>
<dbReference type="PANTHER" id="PTHR33884:SF3">
    <property type="entry name" value="UPF0410 PROTEIN YMGE"/>
    <property type="match status" value="1"/>
</dbReference>
<evidence type="ECO:0000256" key="2">
    <source>
        <dbReference type="ARBA" id="ARBA00011006"/>
    </source>
</evidence>
<dbReference type="RefSeq" id="WP_091394516.1">
    <property type="nucleotide sequence ID" value="NZ_FNQY01000004.1"/>
</dbReference>
<dbReference type="Proteomes" id="UP000199041">
    <property type="component" value="Unassembled WGS sequence"/>
</dbReference>
<evidence type="ECO:0000256" key="6">
    <source>
        <dbReference type="ARBA" id="ARBA00023136"/>
    </source>
</evidence>
<dbReference type="EMBL" id="FNQY01000004">
    <property type="protein sequence ID" value="SDZ91961.1"/>
    <property type="molecule type" value="Genomic_DNA"/>
</dbReference>
<dbReference type="PANTHER" id="PTHR33884">
    <property type="entry name" value="UPF0410 PROTEIN YMGE"/>
    <property type="match status" value="1"/>
</dbReference>
<evidence type="ECO:0000256" key="3">
    <source>
        <dbReference type="ARBA" id="ARBA00022475"/>
    </source>
</evidence>
<organism evidence="8 9">
    <name type="scientific">Arachidicoccus rhizosphaerae</name>
    <dbReference type="NCBI Taxonomy" id="551991"/>
    <lineage>
        <taxon>Bacteria</taxon>
        <taxon>Pseudomonadati</taxon>
        <taxon>Bacteroidota</taxon>
        <taxon>Chitinophagia</taxon>
        <taxon>Chitinophagales</taxon>
        <taxon>Chitinophagaceae</taxon>
        <taxon>Arachidicoccus</taxon>
    </lineage>
</organism>
<keyword evidence="3" id="KW-1003">Cell membrane</keyword>
<keyword evidence="5 7" id="KW-1133">Transmembrane helix</keyword>
<dbReference type="InterPro" id="IPR007341">
    <property type="entry name" value="Transgly_assoc"/>
</dbReference>
<keyword evidence="4 7" id="KW-0812">Transmembrane</keyword>
<dbReference type="OrthoDB" id="9811343at2"/>
<evidence type="ECO:0000313" key="8">
    <source>
        <dbReference type="EMBL" id="SDZ91961.1"/>
    </source>
</evidence>
<feature type="transmembrane region" description="Helical" evidence="7">
    <location>
        <begin position="29"/>
        <end position="51"/>
    </location>
</feature>
<accession>A0A1H3WYY7</accession>
<protein>
    <submittedName>
        <fullName evidence="8">Uncharacterized membrane protein YeaQ/YmgE, transglycosylase-associated protein family</fullName>
    </submittedName>
</protein>
<feature type="transmembrane region" description="Helical" evidence="7">
    <location>
        <begin position="63"/>
        <end position="81"/>
    </location>
</feature>
<reference evidence="8 9" key="1">
    <citation type="submission" date="2016-10" db="EMBL/GenBank/DDBJ databases">
        <authorList>
            <person name="de Groot N.N."/>
        </authorList>
    </citation>
    <scope>NUCLEOTIDE SEQUENCE [LARGE SCALE GENOMIC DNA]</scope>
    <source>
        <strain evidence="8 9">Vu-144</strain>
    </source>
</reference>
<evidence type="ECO:0000256" key="5">
    <source>
        <dbReference type="ARBA" id="ARBA00022989"/>
    </source>
</evidence>
<evidence type="ECO:0000256" key="1">
    <source>
        <dbReference type="ARBA" id="ARBA00004651"/>
    </source>
</evidence>
<gene>
    <name evidence="8" type="ORF">SAMN05192529_10475</name>
</gene>
<comment type="similarity">
    <text evidence="2">Belongs to the UPF0410 family.</text>
</comment>
<proteinExistence type="inferred from homology"/>
<dbReference type="GO" id="GO:0005886">
    <property type="term" value="C:plasma membrane"/>
    <property type="evidence" value="ECO:0007669"/>
    <property type="project" value="UniProtKB-SubCell"/>
</dbReference>
<dbReference type="Pfam" id="PF04226">
    <property type="entry name" value="Transgly_assoc"/>
    <property type="match status" value="1"/>
</dbReference>
<dbReference type="STRING" id="551991.SAMN05192529_10475"/>
<evidence type="ECO:0000256" key="7">
    <source>
        <dbReference type="SAM" id="Phobius"/>
    </source>
</evidence>
<evidence type="ECO:0000313" key="9">
    <source>
        <dbReference type="Proteomes" id="UP000199041"/>
    </source>
</evidence>
<name>A0A1H3WYY7_9BACT</name>
<dbReference type="AlphaFoldDB" id="A0A1H3WYY7"/>
<comment type="subcellular location">
    <subcellularLocation>
        <location evidence="1">Cell membrane</location>
        <topology evidence="1">Multi-pass membrane protein</topology>
    </subcellularLocation>
</comment>
<keyword evidence="6 7" id="KW-0472">Membrane</keyword>